<keyword evidence="2" id="KW-1185">Reference proteome</keyword>
<gene>
    <name evidence="1" type="ORF">AVEN_199896_1</name>
</gene>
<evidence type="ECO:0000313" key="1">
    <source>
        <dbReference type="EMBL" id="GBM66920.1"/>
    </source>
</evidence>
<name>A0A4Y2HNV2_ARAVE</name>
<dbReference type="Proteomes" id="UP000499080">
    <property type="component" value="Unassembled WGS sequence"/>
</dbReference>
<sequence>MALVVRSRFRDRRVPDLKSDAIEDHAAYVDMLHIKSYVETKYPHVGVVQKFGVGESAQLLPILSDSSAKFEVRPKIALVLLQNLMRILLNLKLHHFFVEFLNKALYNLN</sequence>
<proteinExistence type="predicted"/>
<dbReference type="EMBL" id="BGPR01002052">
    <property type="protein sequence ID" value="GBM66920.1"/>
    <property type="molecule type" value="Genomic_DNA"/>
</dbReference>
<accession>A0A4Y2HNV2</accession>
<dbReference type="AlphaFoldDB" id="A0A4Y2HNV2"/>
<organism evidence="1 2">
    <name type="scientific">Araneus ventricosus</name>
    <name type="common">Orbweaver spider</name>
    <name type="synonym">Epeira ventricosa</name>
    <dbReference type="NCBI Taxonomy" id="182803"/>
    <lineage>
        <taxon>Eukaryota</taxon>
        <taxon>Metazoa</taxon>
        <taxon>Ecdysozoa</taxon>
        <taxon>Arthropoda</taxon>
        <taxon>Chelicerata</taxon>
        <taxon>Arachnida</taxon>
        <taxon>Araneae</taxon>
        <taxon>Araneomorphae</taxon>
        <taxon>Entelegynae</taxon>
        <taxon>Araneoidea</taxon>
        <taxon>Araneidae</taxon>
        <taxon>Araneus</taxon>
    </lineage>
</organism>
<evidence type="ECO:0000313" key="2">
    <source>
        <dbReference type="Proteomes" id="UP000499080"/>
    </source>
</evidence>
<comment type="caution">
    <text evidence="1">The sequence shown here is derived from an EMBL/GenBank/DDBJ whole genome shotgun (WGS) entry which is preliminary data.</text>
</comment>
<protein>
    <submittedName>
        <fullName evidence="1">Uncharacterized protein</fullName>
    </submittedName>
</protein>
<reference evidence="1 2" key="1">
    <citation type="journal article" date="2019" name="Sci. Rep.">
        <title>Orb-weaving spider Araneus ventricosus genome elucidates the spidroin gene catalogue.</title>
        <authorList>
            <person name="Kono N."/>
            <person name="Nakamura H."/>
            <person name="Ohtoshi R."/>
            <person name="Moran D.A.P."/>
            <person name="Shinohara A."/>
            <person name="Yoshida Y."/>
            <person name="Fujiwara M."/>
            <person name="Mori M."/>
            <person name="Tomita M."/>
            <person name="Arakawa K."/>
        </authorList>
    </citation>
    <scope>NUCLEOTIDE SEQUENCE [LARGE SCALE GENOMIC DNA]</scope>
</reference>